<gene>
    <name evidence="3" type="ORF">ACFP4F_10810</name>
</gene>
<dbReference type="RefSeq" id="WP_078648686.1">
    <property type="nucleotide sequence ID" value="NZ_JBHSPX010000004.1"/>
</dbReference>
<dbReference type="InterPro" id="IPR050483">
    <property type="entry name" value="CoA-transferase_III_domain"/>
</dbReference>
<keyword evidence="1 3" id="KW-0808">Transferase</keyword>
<dbReference type="Proteomes" id="UP001596139">
    <property type="component" value="Unassembled WGS sequence"/>
</dbReference>
<dbReference type="PANTHER" id="PTHR48207">
    <property type="entry name" value="SUCCINATE--HYDROXYMETHYLGLUTARATE COA-TRANSFERASE"/>
    <property type="match status" value="1"/>
</dbReference>
<dbReference type="InterPro" id="IPR044855">
    <property type="entry name" value="CoA-Trfase_III_dom3_sf"/>
</dbReference>
<evidence type="ECO:0000313" key="4">
    <source>
        <dbReference type="Proteomes" id="UP001596139"/>
    </source>
</evidence>
<accession>A0ABW1MI42</accession>
<dbReference type="EMBL" id="JBHSPX010000004">
    <property type="protein sequence ID" value="MFC6063041.1"/>
    <property type="molecule type" value="Genomic_DNA"/>
</dbReference>
<feature type="region of interest" description="Disordered" evidence="2">
    <location>
        <begin position="1"/>
        <end position="24"/>
    </location>
</feature>
<name>A0ABW1MI42_9ACTN</name>
<protein>
    <submittedName>
        <fullName evidence="3">CaiB/BaiF CoA transferase family protein</fullName>
    </submittedName>
</protein>
<organism evidence="3 4">
    <name type="scientific">Streptomyces ochraceiscleroticus</name>
    <dbReference type="NCBI Taxonomy" id="47761"/>
    <lineage>
        <taxon>Bacteria</taxon>
        <taxon>Bacillati</taxon>
        <taxon>Actinomycetota</taxon>
        <taxon>Actinomycetes</taxon>
        <taxon>Kitasatosporales</taxon>
        <taxon>Streptomycetaceae</taxon>
        <taxon>Streptomyces</taxon>
    </lineage>
</organism>
<dbReference type="InterPro" id="IPR023606">
    <property type="entry name" value="CoA-Trfase_III_dom_1_sf"/>
</dbReference>
<keyword evidence="4" id="KW-1185">Reference proteome</keyword>
<evidence type="ECO:0000256" key="1">
    <source>
        <dbReference type="ARBA" id="ARBA00022679"/>
    </source>
</evidence>
<evidence type="ECO:0000256" key="2">
    <source>
        <dbReference type="SAM" id="MobiDB-lite"/>
    </source>
</evidence>
<dbReference type="Gene3D" id="3.30.1540.10">
    <property type="entry name" value="formyl-coa transferase, domain 3"/>
    <property type="match status" value="1"/>
</dbReference>
<comment type="caution">
    <text evidence="3">The sequence shown here is derived from an EMBL/GenBank/DDBJ whole genome shotgun (WGS) entry which is preliminary data.</text>
</comment>
<dbReference type="Gene3D" id="3.40.50.10540">
    <property type="entry name" value="Crotonobetainyl-coa:carnitine coa-transferase, domain 1"/>
    <property type="match status" value="1"/>
</dbReference>
<dbReference type="SUPFAM" id="SSF89796">
    <property type="entry name" value="CoA-transferase family III (CaiB/BaiF)"/>
    <property type="match status" value="1"/>
</dbReference>
<dbReference type="PANTHER" id="PTHR48207:SF3">
    <property type="entry name" value="SUCCINATE--HYDROXYMETHYLGLUTARATE COA-TRANSFERASE"/>
    <property type="match status" value="1"/>
</dbReference>
<evidence type="ECO:0000313" key="3">
    <source>
        <dbReference type="EMBL" id="MFC6063041.1"/>
    </source>
</evidence>
<dbReference type="InterPro" id="IPR003673">
    <property type="entry name" value="CoA-Trfase_fam_III"/>
</dbReference>
<dbReference type="Pfam" id="PF02515">
    <property type="entry name" value="CoA_transf_3"/>
    <property type="match status" value="1"/>
</dbReference>
<sequence length="425" mass="45788">MTQDQTPTRIPETETETETETTKAPAPLEGIRVLELGNYIAAPFATRILADFGAEVIKVERPGTGDELRRWRGTPGDTSMLFRTLGRNKRCITLDLSGEEGRDIALQLAGNCDIVVENFRPGTLERWGLGPERLTEANPDLVLVRISGYGQTGPYRERPGFGGVAEAFAGLRHITGSPDRPPVRSATAIADTAAGLYAVIGALMLLLRRARGHQPDRPQVVDIALYEAVFSMLEAMVPEYDAYGIVRERTEGSLPGVVPSGIYPCRDGQSVVINGNGNGIFVRLMRTAGRPDLADDTALADAPGRAARAEELDAALSAWTGRHTMADVLDALAEAGVPSGPVHNAATIVNDPQYRARGMLQEFEVDIADETRKVRFPGVVPVLPGSPGGVKWLGPEVGSHTEQVLTGTLGLSETRIKELRDRKVI</sequence>
<proteinExistence type="predicted"/>
<reference evidence="4" key="1">
    <citation type="journal article" date="2019" name="Int. J. Syst. Evol. Microbiol.">
        <title>The Global Catalogue of Microorganisms (GCM) 10K type strain sequencing project: providing services to taxonomists for standard genome sequencing and annotation.</title>
        <authorList>
            <consortium name="The Broad Institute Genomics Platform"/>
            <consortium name="The Broad Institute Genome Sequencing Center for Infectious Disease"/>
            <person name="Wu L."/>
            <person name="Ma J."/>
        </authorList>
    </citation>
    <scope>NUCLEOTIDE SEQUENCE [LARGE SCALE GENOMIC DNA]</scope>
    <source>
        <strain evidence="4">CGMCC 1.15180</strain>
    </source>
</reference>
<dbReference type="GO" id="GO:0016740">
    <property type="term" value="F:transferase activity"/>
    <property type="evidence" value="ECO:0007669"/>
    <property type="project" value="UniProtKB-KW"/>
</dbReference>